<dbReference type="Proteomes" id="UP000184518">
    <property type="component" value="Unassembled WGS sequence"/>
</dbReference>
<evidence type="ECO:0000313" key="2">
    <source>
        <dbReference type="Proteomes" id="UP000184518"/>
    </source>
</evidence>
<keyword evidence="2" id="KW-1185">Reference proteome</keyword>
<accession>A0A1M4ZHX1</accession>
<reference evidence="2" key="1">
    <citation type="submission" date="2016-11" db="EMBL/GenBank/DDBJ databases">
        <authorList>
            <person name="Varghese N."/>
            <person name="Submissions S."/>
        </authorList>
    </citation>
    <scope>NUCLEOTIDE SEQUENCE [LARGE SCALE GENOMIC DNA]</scope>
    <source>
        <strain evidence="2">DSM 27619</strain>
    </source>
</reference>
<sequence>MNKEELIKKLAGDSFQEYLEAYVELPDYAKNGGELDQEK</sequence>
<protein>
    <submittedName>
        <fullName evidence="1">Uncharacterized protein</fullName>
    </submittedName>
</protein>
<evidence type="ECO:0000313" key="1">
    <source>
        <dbReference type="EMBL" id="SHF17633.1"/>
    </source>
</evidence>
<name>A0A1M4ZHX1_9FLAO</name>
<organism evidence="1 2">
    <name type="scientific">Chryseobacterium arachidis</name>
    <dbReference type="NCBI Taxonomy" id="1416778"/>
    <lineage>
        <taxon>Bacteria</taxon>
        <taxon>Pseudomonadati</taxon>
        <taxon>Bacteroidota</taxon>
        <taxon>Flavobacteriia</taxon>
        <taxon>Flavobacteriales</taxon>
        <taxon>Weeksellaceae</taxon>
        <taxon>Chryseobacterium group</taxon>
        <taxon>Chryseobacterium</taxon>
    </lineage>
</organism>
<gene>
    <name evidence="1" type="ORF">SAMN05443633_103168</name>
</gene>
<dbReference type="EMBL" id="FQUT01000003">
    <property type="protein sequence ID" value="SHF17633.1"/>
    <property type="molecule type" value="Genomic_DNA"/>
</dbReference>
<dbReference type="AlphaFoldDB" id="A0A1M4ZHX1"/>
<proteinExistence type="predicted"/>